<gene>
    <name evidence="3" type="ORF">GU90_03940</name>
</gene>
<comment type="caution">
    <text evidence="3">The sequence shown here is derived from an EMBL/GenBank/DDBJ whole genome shotgun (WGS) entry which is preliminary data.</text>
</comment>
<feature type="domain" description="Alpha/beta hydrolase fold-3" evidence="2">
    <location>
        <begin position="68"/>
        <end position="272"/>
    </location>
</feature>
<dbReference type="EMBL" id="JNVU01000012">
    <property type="protein sequence ID" value="KEI45588.1"/>
    <property type="molecule type" value="Genomic_DNA"/>
</dbReference>
<dbReference type="OrthoDB" id="9803828at2"/>
<dbReference type="STRING" id="28042.GU90_03940"/>
<evidence type="ECO:0000313" key="4">
    <source>
        <dbReference type="Proteomes" id="UP000031419"/>
    </source>
</evidence>
<dbReference type="PANTHER" id="PTHR48081:SF8">
    <property type="entry name" value="ALPHA_BETA HYDROLASE FOLD-3 DOMAIN-CONTAINING PROTEIN-RELATED"/>
    <property type="match status" value="1"/>
</dbReference>
<keyword evidence="1" id="KW-0378">Hydrolase</keyword>
<organism evidence="3 4">
    <name type="scientific">Saccharopolyspora rectivirgula</name>
    <dbReference type="NCBI Taxonomy" id="28042"/>
    <lineage>
        <taxon>Bacteria</taxon>
        <taxon>Bacillati</taxon>
        <taxon>Actinomycetota</taxon>
        <taxon>Actinomycetes</taxon>
        <taxon>Pseudonocardiales</taxon>
        <taxon>Pseudonocardiaceae</taxon>
        <taxon>Saccharopolyspora</taxon>
    </lineage>
</organism>
<dbReference type="InterPro" id="IPR050300">
    <property type="entry name" value="GDXG_lipolytic_enzyme"/>
</dbReference>
<dbReference type="GO" id="GO:0016787">
    <property type="term" value="F:hydrolase activity"/>
    <property type="evidence" value="ECO:0007669"/>
    <property type="project" value="UniProtKB-KW"/>
</dbReference>
<dbReference type="InterPro" id="IPR013094">
    <property type="entry name" value="AB_hydrolase_3"/>
</dbReference>
<reference evidence="3 4" key="1">
    <citation type="submission" date="2014-06" db="EMBL/GenBank/DDBJ databases">
        <title>Saccharopolyspora rectivirgula DSM-43113 Genome sequencing.</title>
        <authorList>
            <person name="Barrera C."/>
            <person name="Millon L."/>
            <person name="Rognon B."/>
            <person name="Zaugg C."/>
            <person name="Monod M."/>
        </authorList>
    </citation>
    <scope>NUCLEOTIDE SEQUENCE [LARGE SCALE GENOMIC DNA]</scope>
    <source>
        <strain evidence="3 4">DSM 43113</strain>
    </source>
</reference>
<proteinExistence type="predicted"/>
<evidence type="ECO:0000256" key="1">
    <source>
        <dbReference type="ARBA" id="ARBA00022801"/>
    </source>
</evidence>
<dbReference type="InterPro" id="IPR029058">
    <property type="entry name" value="AB_hydrolase_fold"/>
</dbReference>
<evidence type="ECO:0000259" key="2">
    <source>
        <dbReference type="Pfam" id="PF07859"/>
    </source>
</evidence>
<dbReference type="AlphaFoldDB" id="A0A073B0P7"/>
<dbReference type="Pfam" id="PF07859">
    <property type="entry name" value="Abhydrolase_3"/>
    <property type="match status" value="1"/>
</dbReference>
<dbReference type="eggNOG" id="COG0657">
    <property type="taxonomic scope" value="Bacteria"/>
</dbReference>
<dbReference type="RefSeq" id="WP_029719871.1">
    <property type="nucleotide sequence ID" value="NZ_JAJUIW010000068.1"/>
</dbReference>
<keyword evidence="4" id="KW-1185">Reference proteome</keyword>
<dbReference type="PANTHER" id="PTHR48081">
    <property type="entry name" value="AB HYDROLASE SUPERFAMILY PROTEIN C4A8.06C"/>
    <property type="match status" value="1"/>
</dbReference>
<dbReference type="SUPFAM" id="SSF53474">
    <property type="entry name" value="alpha/beta-Hydrolases"/>
    <property type="match status" value="1"/>
</dbReference>
<accession>A0A073B0P7</accession>
<sequence>MSLLSRPFVADSIARALSALSGLAPPPRRQFADLAVNTTAISVPTRHGDVPCTIYRAPGTTGRTPVYVNVHGGAFIMRYPEQDDPWCRYLATHAGVTVVNVDYGTAPKCRFPVPVEQVYDVLTWAAAAERDWDGERLCVGGQSAGGSLTAAAARLALEEGGPRIALQVLHYAVLDLATPAKDKPVHGKTFLPLWLSEIADTAYLRDPAQRRHRLVSPAWGSNADGIEGIAPALVITAERDRLRSEAATYARKLEEAGSLVEYREVPGVDHGYDILDESAEVTRQMYEFIADHVKRATGTASAERDPAAE</sequence>
<dbReference type="Proteomes" id="UP000031419">
    <property type="component" value="Unassembled WGS sequence"/>
</dbReference>
<evidence type="ECO:0000313" key="3">
    <source>
        <dbReference type="EMBL" id="KEI45588.1"/>
    </source>
</evidence>
<dbReference type="Gene3D" id="3.40.50.1820">
    <property type="entry name" value="alpha/beta hydrolase"/>
    <property type="match status" value="1"/>
</dbReference>
<protein>
    <submittedName>
        <fullName evidence="3">Carboxylesterase</fullName>
    </submittedName>
</protein>
<name>A0A073B0P7_9PSEU</name>